<dbReference type="Pfam" id="PF00046">
    <property type="entry name" value="Homeodomain"/>
    <property type="match status" value="1"/>
</dbReference>
<dbReference type="GO" id="GO:0000981">
    <property type="term" value="F:DNA-binding transcription factor activity, RNA polymerase II-specific"/>
    <property type="evidence" value="ECO:0007669"/>
    <property type="project" value="InterPro"/>
</dbReference>
<dbReference type="InterPro" id="IPR009057">
    <property type="entry name" value="Homeodomain-like_sf"/>
</dbReference>
<feature type="compositionally biased region" description="Low complexity" evidence="7">
    <location>
        <begin position="35"/>
        <end position="51"/>
    </location>
</feature>
<comment type="subcellular location">
    <subcellularLocation>
        <location evidence="1 5 6">Nucleus</location>
    </subcellularLocation>
</comment>
<dbReference type="OrthoDB" id="6159439at2759"/>
<evidence type="ECO:0000256" key="1">
    <source>
        <dbReference type="ARBA" id="ARBA00004123"/>
    </source>
</evidence>
<organism evidence="9 10">
    <name type="scientific">Caenorhabditis auriculariae</name>
    <dbReference type="NCBI Taxonomy" id="2777116"/>
    <lineage>
        <taxon>Eukaryota</taxon>
        <taxon>Metazoa</taxon>
        <taxon>Ecdysozoa</taxon>
        <taxon>Nematoda</taxon>
        <taxon>Chromadorea</taxon>
        <taxon>Rhabditida</taxon>
        <taxon>Rhabditina</taxon>
        <taxon>Rhabditomorpha</taxon>
        <taxon>Rhabditoidea</taxon>
        <taxon>Rhabditidae</taxon>
        <taxon>Peloderinae</taxon>
        <taxon>Caenorhabditis</taxon>
    </lineage>
</organism>
<evidence type="ECO:0000256" key="4">
    <source>
        <dbReference type="ARBA" id="ARBA00023242"/>
    </source>
</evidence>
<gene>
    <name evidence="9" type="ORF">CAUJ_LOCUS7170</name>
</gene>
<feature type="DNA-binding region" description="Homeobox" evidence="5">
    <location>
        <begin position="57"/>
        <end position="116"/>
    </location>
</feature>
<dbReference type="PANTHER" id="PTHR24329">
    <property type="entry name" value="HOMEOBOX PROTEIN ARISTALESS"/>
    <property type="match status" value="1"/>
</dbReference>
<dbReference type="InterPro" id="IPR017970">
    <property type="entry name" value="Homeobox_CS"/>
</dbReference>
<keyword evidence="10" id="KW-1185">Reference proteome</keyword>
<dbReference type="InterPro" id="IPR050649">
    <property type="entry name" value="Paired_Homeobox_TFs"/>
</dbReference>
<feature type="domain" description="Homeobox" evidence="8">
    <location>
        <begin position="55"/>
        <end position="115"/>
    </location>
</feature>
<evidence type="ECO:0000256" key="6">
    <source>
        <dbReference type="RuleBase" id="RU000682"/>
    </source>
</evidence>
<dbReference type="PANTHER" id="PTHR24329:SF337">
    <property type="entry name" value="ARISTALESS RELATED HOMEOBOX"/>
    <property type="match status" value="1"/>
</dbReference>
<reference evidence="9" key="1">
    <citation type="submission" date="2020-10" db="EMBL/GenBank/DDBJ databases">
        <authorList>
            <person name="Kikuchi T."/>
        </authorList>
    </citation>
    <scope>NUCLEOTIDE SEQUENCE</scope>
    <source>
        <strain evidence="9">NKZ352</strain>
    </source>
</reference>
<proteinExistence type="predicted"/>
<evidence type="ECO:0000256" key="7">
    <source>
        <dbReference type="SAM" id="MobiDB-lite"/>
    </source>
</evidence>
<dbReference type="PROSITE" id="PS50071">
    <property type="entry name" value="HOMEOBOX_2"/>
    <property type="match status" value="1"/>
</dbReference>
<dbReference type="SMART" id="SM00389">
    <property type="entry name" value="HOX"/>
    <property type="match status" value="1"/>
</dbReference>
<keyword evidence="2 5" id="KW-0238">DNA-binding</keyword>
<dbReference type="GO" id="GO:0000977">
    <property type="term" value="F:RNA polymerase II transcription regulatory region sequence-specific DNA binding"/>
    <property type="evidence" value="ECO:0007669"/>
    <property type="project" value="TreeGrafter"/>
</dbReference>
<dbReference type="GO" id="GO:0005634">
    <property type="term" value="C:nucleus"/>
    <property type="evidence" value="ECO:0007669"/>
    <property type="project" value="UniProtKB-SubCell"/>
</dbReference>
<evidence type="ECO:0000313" key="10">
    <source>
        <dbReference type="Proteomes" id="UP000835052"/>
    </source>
</evidence>
<dbReference type="InterPro" id="IPR001356">
    <property type="entry name" value="HD"/>
</dbReference>
<dbReference type="AlphaFoldDB" id="A0A8S1H8N1"/>
<evidence type="ECO:0000256" key="2">
    <source>
        <dbReference type="ARBA" id="ARBA00023125"/>
    </source>
</evidence>
<evidence type="ECO:0000259" key="8">
    <source>
        <dbReference type="PROSITE" id="PS50071"/>
    </source>
</evidence>
<keyword evidence="3 5" id="KW-0371">Homeobox</keyword>
<accession>A0A8S1H8N1</accession>
<feature type="region of interest" description="Disordered" evidence="7">
    <location>
        <begin position="108"/>
        <end position="136"/>
    </location>
</feature>
<sequence length="184" mass="20681">MDIYQQLAGQPQPQPLSKLVSWFDAAAVAAAVSSHAATSSAATSSPGTSTASDDRRTRRNRTAFSENQLQRLEEQFLVGQYPDIAQREALAKEIDLAEARIQVWFKNRRAKQRKRQRNEPPDETPETVPSDFRRPGTKAKTRIITWTPGSALACVLPTSSSYFSPFLQYTQSQMNQIESMRTNF</sequence>
<dbReference type="FunFam" id="1.10.10.60:FF:000649">
    <property type="entry name" value="C. Elegans Homeobox"/>
    <property type="match status" value="1"/>
</dbReference>
<dbReference type="SUPFAM" id="SSF46689">
    <property type="entry name" value="Homeodomain-like"/>
    <property type="match status" value="1"/>
</dbReference>
<dbReference type="PROSITE" id="PS00027">
    <property type="entry name" value="HOMEOBOX_1"/>
    <property type="match status" value="1"/>
</dbReference>
<dbReference type="EMBL" id="CAJGYM010000020">
    <property type="protein sequence ID" value="CAD6191251.1"/>
    <property type="molecule type" value="Genomic_DNA"/>
</dbReference>
<feature type="region of interest" description="Disordered" evidence="7">
    <location>
        <begin position="35"/>
        <end position="63"/>
    </location>
</feature>
<keyword evidence="4 5" id="KW-0539">Nucleus</keyword>
<dbReference type="Gene3D" id="1.10.10.60">
    <property type="entry name" value="Homeodomain-like"/>
    <property type="match status" value="1"/>
</dbReference>
<name>A0A8S1H8N1_9PELO</name>
<comment type="caution">
    <text evidence="9">The sequence shown here is derived from an EMBL/GenBank/DDBJ whole genome shotgun (WGS) entry which is preliminary data.</text>
</comment>
<evidence type="ECO:0000256" key="5">
    <source>
        <dbReference type="PROSITE-ProRule" id="PRU00108"/>
    </source>
</evidence>
<evidence type="ECO:0000256" key="3">
    <source>
        <dbReference type="ARBA" id="ARBA00023155"/>
    </source>
</evidence>
<dbReference type="CDD" id="cd00086">
    <property type="entry name" value="homeodomain"/>
    <property type="match status" value="1"/>
</dbReference>
<dbReference type="Proteomes" id="UP000835052">
    <property type="component" value="Unassembled WGS sequence"/>
</dbReference>
<protein>
    <recommendedName>
        <fullName evidence="8">Homeobox domain-containing protein</fullName>
    </recommendedName>
</protein>
<evidence type="ECO:0000313" key="9">
    <source>
        <dbReference type="EMBL" id="CAD6191251.1"/>
    </source>
</evidence>